<dbReference type="HAMAP" id="MF_01254">
    <property type="entry name" value="Fucose_iso"/>
    <property type="match status" value="1"/>
</dbReference>
<dbReference type="SUPFAM" id="SSF53743">
    <property type="entry name" value="FucI/AraA N-terminal and middle domains"/>
    <property type="match status" value="1"/>
</dbReference>
<dbReference type="NCBIfam" id="NF008220">
    <property type="entry name" value="PRK10991.1"/>
    <property type="match status" value="1"/>
</dbReference>
<feature type="active site" description="Proton acceptor" evidence="14">
    <location>
        <position position="342"/>
    </location>
</feature>
<feature type="binding site" evidence="14">
    <location>
        <position position="342"/>
    </location>
    <ligand>
        <name>Mn(2+)</name>
        <dbReference type="ChEBI" id="CHEBI:29035"/>
    </ligand>
</feature>
<dbReference type="KEGG" id="sfo:Z042_19235"/>
<evidence type="ECO:0000256" key="6">
    <source>
        <dbReference type="ARBA" id="ARBA00023235"/>
    </source>
</evidence>
<comment type="subcellular location">
    <subcellularLocation>
        <location evidence="2 14">Cytoplasm</location>
    </subcellularLocation>
</comment>
<organism evidence="18 19">
    <name type="scientific">Chania multitudinisentens RB-25</name>
    <dbReference type="NCBI Taxonomy" id="1441930"/>
    <lineage>
        <taxon>Bacteria</taxon>
        <taxon>Pseudomonadati</taxon>
        <taxon>Pseudomonadota</taxon>
        <taxon>Gammaproteobacteria</taxon>
        <taxon>Enterobacterales</taxon>
        <taxon>Yersiniaceae</taxon>
        <taxon>Chania</taxon>
    </lineage>
</organism>
<evidence type="ECO:0000256" key="10">
    <source>
        <dbReference type="ARBA" id="ARBA00060535"/>
    </source>
</evidence>
<comment type="catalytic activity">
    <reaction evidence="9 14">
        <text>L-fucose = L-fuculose</text>
        <dbReference type="Rhea" id="RHEA:17233"/>
        <dbReference type="ChEBI" id="CHEBI:2181"/>
        <dbReference type="ChEBI" id="CHEBI:17617"/>
        <dbReference type="EC" id="5.3.1.25"/>
    </reaction>
</comment>
<comment type="cofactor">
    <cofactor evidence="1 14">
        <name>Mn(2+)</name>
        <dbReference type="ChEBI" id="CHEBI:29035"/>
    </cofactor>
</comment>
<dbReference type="InterPro" id="IPR015888">
    <property type="entry name" value="Fuc_isomerase_C"/>
</dbReference>
<comment type="similarity">
    <text evidence="11 14">Belongs to the L-fucose isomerase family.</text>
</comment>
<dbReference type="eggNOG" id="COG2407">
    <property type="taxonomic scope" value="Bacteria"/>
</dbReference>
<dbReference type="InterPro" id="IPR038391">
    <property type="entry name" value="Fucose_iso_dom1_sf"/>
</dbReference>
<feature type="binding site" evidence="14">
    <location>
        <position position="533"/>
    </location>
    <ligand>
        <name>Mn(2+)</name>
        <dbReference type="ChEBI" id="CHEBI:29035"/>
    </ligand>
</feature>
<evidence type="ECO:0000313" key="19">
    <source>
        <dbReference type="Proteomes" id="UP000019030"/>
    </source>
</evidence>
<evidence type="ECO:0000256" key="1">
    <source>
        <dbReference type="ARBA" id="ARBA00001936"/>
    </source>
</evidence>
<dbReference type="Gene3D" id="3.40.275.10">
    <property type="entry name" value="L-fucose Isomerase, Chain A, domain 2"/>
    <property type="match status" value="1"/>
</dbReference>
<evidence type="ECO:0000259" key="17">
    <source>
        <dbReference type="Pfam" id="PF07882"/>
    </source>
</evidence>
<dbReference type="PANTHER" id="PTHR37840">
    <property type="entry name" value="L-FUCOSE ISOMERASE"/>
    <property type="match status" value="1"/>
</dbReference>
<dbReference type="InterPro" id="IPR012888">
    <property type="entry name" value="Fucose_iso_N1"/>
</dbReference>
<dbReference type="OrthoDB" id="9760430at2"/>
<keyword evidence="5 14" id="KW-0464">Manganese</keyword>
<evidence type="ECO:0000256" key="11">
    <source>
        <dbReference type="ARBA" id="ARBA00061567"/>
    </source>
</evidence>
<evidence type="ECO:0000256" key="9">
    <source>
        <dbReference type="ARBA" id="ARBA00050602"/>
    </source>
</evidence>
<dbReference type="PATRIC" id="fig|1441930.4.peg.3805"/>
<dbReference type="InterPro" id="IPR004216">
    <property type="entry name" value="Fuc/Ara_isomerase_C"/>
</dbReference>
<evidence type="ECO:0000256" key="5">
    <source>
        <dbReference type="ARBA" id="ARBA00023211"/>
    </source>
</evidence>
<evidence type="ECO:0000256" key="3">
    <source>
        <dbReference type="ARBA" id="ARBA00022490"/>
    </source>
</evidence>
<evidence type="ECO:0000259" key="16">
    <source>
        <dbReference type="Pfam" id="PF07881"/>
    </source>
</evidence>
<evidence type="ECO:0000313" key="18">
    <source>
        <dbReference type="EMBL" id="AHG21507.1"/>
    </source>
</evidence>
<dbReference type="FunFam" id="3.20.14.10:FF:000001">
    <property type="entry name" value="L-fucose isomerase"/>
    <property type="match status" value="1"/>
</dbReference>
<dbReference type="STRING" id="1441930.Z042_19235"/>
<dbReference type="GO" id="GO:0019571">
    <property type="term" value="P:D-arabinose catabolic process"/>
    <property type="evidence" value="ECO:0007669"/>
    <property type="project" value="TreeGrafter"/>
</dbReference>
<dbReference type="GO" id="GO:0030145">
    <property type="term" value="F:manganese ion binding"/>
    <property type="evidence" value="ECO:0007669"/>
    <property type="project" value="UniProtKB-UniRule"/>
</dbReference>
<dbReference type="RefSeq" id="WP_024913946.1">
    <property type="nucleotide sequence ID" value="NZ_CP007044.2"/>
</dbReference>
<feature type="domain" description="L-fucose isomerase N-terminal-1" evidence="16">
    <location>
        <begin position="12"/>
        <end position="179"/>
    </location>
</feature>
<dbReference type="SUPFAM" id="SSF50443">
    <property type="entry name" value="FucI/AraA C-terminal domain-like"/>
    <property type="match status" value="1"/>
</dbReference>
<dbReference type="Proteomes" id="UP000019030">
    <property type="component" value="Chromosome"/>
</dbReference>
<dbReference type="FunFam" id="3.40.50.1070:FF:000001">
    <property type="entry name" value="L-fucose isomerase"/>
    <property type="match status" value="1"/>
</dbReference>
<dbReference type="InterPro" id="IPR012889">
    <property type="entry name" value="Fucose_isomerase_N2"/>
</dbReference>
<evidence type="ECO:0000256" key="12">
    <source>
        <dbReference type="ARBA" id="ARBA00066898"/>
    </source>
</evidence>
<dbReference type="UniPathway" id="UPA00563">
    <property type="reaction ID" value="UER00624"/>
</dbReference>
<keyword evidence="3 14" id="KW-0963">Cytoplasm</keyword>
<dbReference type="NCBIfam" id="TIGR01089">
    <property type="entry name" value="fucI"/>
    <property type="match status" value="1"/>
</dbReference>
<dbReference type="EMBL" id="CP007044">
    <property type="protein sequence ID" value="AHG21507.1"/>
    <property type="molecule type" value="Genomic_DNA"/>
</dbReference>
<evidence type="ECO:0000256" key="14">
    <source>
        <dbReference type="HAMAP-Rule" id="MF_01254"/>
    </source>
</evidence>
<dbReference type="GO" id="GO:0005737">
    <property type="term" value="C:cytoplasm"/>
    <property type="evidence" value="ECO:0007669"/>
    <property type="project" value="UniProtKB-SubCell"/>
</dbReference>
<dbReference type="FunFam" id="3.40.275.10:FF:000001">
    <property type="entry name" value="L-fucose isomerase"/>
    <property type="match status" value="1"/>
</dbReference>
<feature type="domain" description="L-fucose isomerase C-terminal" evidence="15">
    <location>
        <begin position="395"/>
        <end position="559"/>
    </location>
</feature>
<keyword evidence="8 14" id="KW-0119">Carbohydrate metabolism</keyword>
<keyword evidence="4 14" id="KW-0479">Metal-binding</keyword>
<comment type="subunit">
    <text evidence="14">Homohexamer.</text>
</comment>
<keyword evidence="19" id="KW-1185">Reference proteome</keyword>
<comment type="function">
    <text evidence="14">Converts the aldose L-fucose into the corresponding ketose L-fuculose.</text>
</comment>
<protein>
    <recommendedName>
        <fullName evidence="13 14">L-fucose isomerase</fullName>
        <shortName evidence="14">FucIase</shortName>
        <ecNumber evidence="12 14">5.3.1.25</ecNumber>
    </recommendedName>
    <alternativeName>
        <fullName evidence="14">6-deoxy-L-galactose isomerase</fullName>
    </alternativeName>
</protein>
<evidence type="ECO:0000256" key="8">
    <source>
        <dbReference type="ARBA" id="ARBA00023277"/>
    </source>
</evidence>
<dbReference type="InterPro" id="IPR005763">
    <property type="entry name" value="Fucose_isomerase"/>
</dbReference>
<dbReference type="EC" id="5.3.1.25" evidence="12 14"/>
<evidence type="ECO:0000256" key="4">
    <source>
        <dbReference type="ARBA" id="ARBA00022723"/>
    </source>
</evidence>
<reference evidence="18 19" key="2">
    <citation type="submission" date="2015-03" db="EMBL/GenBank/DDBJ databases">
        <authorList>
            <person name="Chan K.-G."/>
        </authorList>
    </citation>
    <scope>NUCLEOTIDE SEQUENCE [LARGE SCALE GENOMIC DNA]</scope>
    <source>
        <strain evidence="18 19">RB-25</strain>
    </source>
</reference>
<feature type="binding site" evidence="14">
    <location>
        <position position="366"/>
    </location>
    <ligand>
        <name>Mn(2+)</name>
        <dbReference type="ChEBI" id="CHEBI:29035"/>
    </ligand>
</feature>
<accession>W0LGV9</accession>
<keyword evidence="6 14" id="KW-0413">Isomerase</keyword>
<evidence type="ECO:0000256" key="2">
    <source>
        <dbReference type="ARBA" id="ARBA00004496"/>
    </source>
</evidence>
<evidence type="ECO:0000259" key="15">
    <source>
        <dbReference type="Pfam" id="PF02952"/>
    </source>
</evidence>
<dbReference type="InterPro" id="IPR038392">
    <property type="entry name" value="Fucose_isomerase_dom2_sf"/>
</dbReference>
<evidence type="ECO:0000256" key="7">
    <source>
        <dbReference type="ARBA" id="ARBA00023253"/>
    </source>
</evidence>
<dbReference type="Pfam" id="PF02952">
    <property type="entry name" value="Fucose_iso_C"/>
    <property type="match status" value="1"/>
</dbReference>
<proteinExistence type="inferred from homology"/>
<feature type="domain" description="L-fucose isomerase N-terminal-2" evidence="17">
    <location>
        <begin position="180"/>
        <end position="359"/>
    </location>
</feature>
<reference evidence="18 19" key="1">
    <citation type="submission" date="2014-01" db="EMBL/GenBank/DDBJ databases">
        <title>Isolation of Serratia multitudinisentens RB-25 from Ex-Landfill site.</title>
        <authorList>
            <person name="Robson E.H.J."/>
        </authorList>
    </citation>
    <scope>NUCLEOTIDE SEQUENCE [LARGE SCALE GENOMIC DNA]</scope>
    <source>
        <strain evidence="18 19">RB-25</strain>
    </source>
</reference>
<name>W0LGV9_9GAMM</name>
<dbReference type="GO" id="GO:0008790">
    <property type="term" value="F:arabinose isomerase activity"/>
    <property type="evidence" value="ECO:0007669"/>
    <property type="project" value="TreeGrafter"/>
</dbReference>
<dbReference type="InterPro" id="IPR038393">
    <property type="entry name" value="Fuc_iso_dom3_sf"/>
</dbReference>
<feature type="active site" description="Proton acceptor" evidence="14">
    <location>
        <position position="366"/>
    </location>
</feature>
<evidence type="ECO:0000256" key="13">
    <source>
        <dbReference type="ARBA" id="ARBA00067180"/>
    </source>
</evidence>
<dbReference type="Gene3D" id="3.20.14.10">
    <property type="entry name" value="L-fucose/L-arabinose isomerase, C-terminal"/>
    <property type="match status" value="1"/>
</dbReference>
<dbReference type="GO" id="GO:0008736">
    <property type="term" value="F:L-fucose isomerase activity"/>
    <property type="evidence" value="ECO:0007669"/>
    <property type="project" value="UniProtKB-UniRule"/>
</dbReference>
<dbReference type="HOGENOM" id="CLU_033326_1_0_6"/>
<dbReference type="InterPro" id="IPR009015">
    <property type="entry name" value="Fucose_isomerase_N/cen_sf"/>
</dbReference>
<dbReference type="Pfam" id="PF07882">
    <property type="entry name" value="Fucose_iso_N2"/>
    <property type="match status" value="1"/>
</dbReference>
<dbReference type="Pfam" id="PF07881">
    <property type="entry name" value="Fucose_iso_N1"/>
    <property type="match status" value="1"/>
</dbReference>
<sequence>MKSQHQPAKNLPKIGIRPVIDGRRMGVRESLEEQTMNMAKATAQLLSEQLHHACGTAVECVIADGCIAGMAESAACDAQFSTQNVGLTITVTPCWCYGSETIDMDPFRPKAIWGFNGTERPGAVYLAAALAAHSQKGIPAFSIYGHDVQDGGDTSIPADVQEKLLRFARAGLAVANMKGKSYLSLGGVSMGIAGSIVDHNFFESWLGMKVQAVDMTELRRRIDQQIYDEQELELALAWADKNFRYGPDLNAEQYRRSPASSRAVLRESLLMAMCIRDMMQGNPALAAKGFVEESLGYNAIAAGFQGQRHWTDQYPNGDTAEALLNSSFDWNGVRKPFIVATENDSLNGVAMLFGHLLTGTAQVFADVRTYWSPEAVKRVTGSELTGQAKHGIIHLINSGSAALDGTCRQLDAQGNPTMKQHWHISQKEADECLQATEWCPAIHEYFRGGGFSSRFLTRGGVPFTMSRVNIIKGIGPVLQIAEGWSVELPKDMHDALDKRTNETWPTTWFAPRLTGKGPFADVYSVMANWGANHGVLTIGHVGADLISLAAMLRIPVCMHNVEDGEIYRPSSWAAHGMDTEGQDYRACQNYGPLYKR</sequence>
<dbReference type="GO" id="GO:0042355">
    <property type="term" value="P:L-fucose catabolic process"/>
    <property type="evidence" value="ECO:0007669"/>
    <property type="project" value="UniProtKB-UniRule"/>
</dbReference>
<dbReference type="AlphaFoldDB" id="W0LGV9"/>
<gene>
    <name evidence="14 18" type="primary">fucI</name>
    <name evidence="18" type="ORF">Z042_19235</name>
</gene>
<dbReference type="Gene3D" id="3.40.50.1070">
    <property type="match status" value="1"/>
</dbReference>
<keyword evidence="7 14" id="KW-0294">Fucose metabolism</keyword>
<comment type="pathway">
    <text evidence="10 14">Carbohydrate degradation; L-fucose degradation; L-lactaldehyde and glycerone phosphate from L-fucose: step 1/3.</text>
</comment>
<dbReference type="PANTHER" id="PTHR37840:SF1">
    <property type="entry name" value="L-FUCOSE ISOMERASE"/>
    <property type="match status" value="1"/>
</dbReference>